<dbReference type="GO" id="GO:0005634">
    <property type="term" value="C:nucleus"/>
    <property type="evidence" value="ECO:0007669"/>
    <property type="project" value="UniProtKB-SubCell"/>
</dbReference>
<evidence type="ECO:0000256" key="1">
    <source>
        <dbReference type="ARBA" id="ARBA00004123"/>
    </source>
</evidence>
<feature type="region of interest" description="Disordered" evidence="3">
    <location>
        <begin position="303"/>
        <end position="359"/>
    </location>
</feature>
<keyword evidence="2" id="KW-0539">Nucleus</keyword>
<name>A0A8T0VX94_PANVG</name>
<sequence length="359" mass="39633">MEIVKSLYKHIKLRLSNFLCSVPTRTLSLNPDATSLQLPHALRVCRPPLPHFGSRCRRATRPRRQESALPHPTPDARIRRAPAARSPSIRPPPPPPPGAPTRARSPPPPPPPGAPTRAEPRTPSSADEAEVAELLAELPTHRPRPLYRRWAEVPLPARVHVHGLPGGGDATLFRGAPAFSAALWRCAGYVPKRFGFRYCEFPSWADDNDGADALFALAREKPREMADAVLIDVEPKKEKHYVRSLSCRGKKVEGDQQAMPPLTEAKKRDRDSWKDGCQQSGACAMRDATREDCHAEANMASSDLQTVKTKKKMEESVELCGEKKSSEQVPGMLSKDDKKGARPPPPNGPNTSQQNEIRT</sequence>
<evidence type="ECO:0000256" key="3">
    <source>
        <dbReference type="SAM" id="MobiDB-lite"/>
    </source>
</evidence>
<feature type="region of interest" description="Disordered" evidence="3">
    <location>
        <begin position="250"/>
        <end position="278"/>
    </location>
</feature>
<comment type="caution">
    <text evidence="4">The sequence shown here is derived from an EMBL/GenBank/DDBJ whole genome shotgun (WGS) entry which is preliminary data.</text>
</comment>
<organism evidence="4 5">
    <name type="scientific">Panicum virgatum</name>
    <name type="common">Blackwell switchgrass</name>
    <dbReference type="NCBI Taxonomy" id="38727"/>
    <lineage>
        <taxon>Eukaryota</taxon>
        <taxon>Viridiplantae</taxon>
        <taxon>Streptophyta</taxon>
        <taxon>Embryophyta</taxon>
        <taxon>Tracheophyta</taxon>
        <taxon>Spermatophyta</taxon>
        <taxon>Magnoliopsida</taxon>
        <taxon>Liliopsida</taxon>
        <taxon>Poales</taxon>
        <taxon>Poaceae</taxon>
        <taxon>PACMAD clade</taxon>
        <taxon>Panicoideae</taxon>
        <taxon>Panicodae</taxon>
        <taxon>Paniceae</taxon>
        <taxon>Panicinae</taxon>
        <taxon>Panicum</taxon>
        <taxon>Panicum sect. Hiantes</taxon>
    </lineage>
</organism>
<evidence type="ECO:0000256" key="2">
    <source>
        <dbReference type="ARBA" id="ARBA00023242"/>
    </source>
</evidence>
<evidence type="ECO:0000313" key="4">
    <source>
        <dbReference type="EMBL" id="KAG2637824.1"/>
    </source>
</evidence>
<feature type="region of interest" description="Disordered" evidence="3">
    <location>
        <begin position="47"/>
        <end position="129"/>
    </location>
</feature>
<keyword evidence="5" id="KW-1185">Reference proteome</keyword>
<comment type="subcellular location">
    <subcellularLocation>
        <location evidence="1">Nucleus</location>
    </subcellularLocation>
</comment>
<dbReference type="PANTHER" id="PTHR14571">
    <property type="entry name" value="HISTONE-LYSINE N-METHYLTRANSFERASE SET-26-RELATED"/>
    <property type="match status" value="1"/>
</dbReference>
<gene>
    <name evidence="4" type="ORF">PVAP13_2NG546403</name>
</gene>
<evidence type="ECO:0000313" key="5">
    <source>
        <dbReference type="Proteomes" id="UP000823388"/>
    </source>
</evidence>
<feature type="compositionally biased region" description="Basic and acidic residues" evidence="3">
    <location>
        <begin position="264"/>
        <end position="274"/>
    </location>
</feature>
<feature type="compositionally biased region" description="Pro residues" evidence="3">
    <location>
        <begin position="89"/>
        <end position="114"/>
    </location>
</feature>
<feature type="compositionally biased region" description="Polar residues" evidence="3">
    <location>
        <begin position="349"/>
        <end position="359"/>
    </location>
</feature>
<dbReference type="PANTHER" id="PTHR14571:SF9">
    <property type="entry name" value="HISTONE-LYSINE N-METHYLTRANSFERASE SET-26-RELATED"/>
    <property type="match status" value="1"/>
</dbReference>
<protein>
    <submittedName>
        <fullName evidence="4">Uncharacterized protein</fullName>
    </submittedName>
</protein>
<accession>A0A8T0VX94</accession>
<dbReference type="EMBL" id="CM029040">
    <property type="protein sequence ID" value="KAG2637824.1"/>
    <property type="molecule type" value="Genomic_DNA"/>
</dbReference>
<feature type="compositionally biased region" description="Basic and acidic residues" evidence="3">
    <location>
        <begin position="312"/>
        <end position="326"/>
    </location>
</feature>
<dbReference type="AlphaFoldDB" id="A0A8T0VX94"/>
<proteinExistence type="predicted"/>
<reference evidence="4" key="1">
    <citation type="submission" date="2020-05" db="EMBL/GenBank/DDBJ databases">
        <title>WGS assembly of Panicum virgatum.</title>
        <authorList>
            <person name="Lovell J.T."/>
            <person name="Jenkins J."/>
            <person name="Shu S."/>
            <person name="Juenger T.E."/>
            <person name="Schmutz J."/>
        </authorList>
    </citation>
    <scope>NUCLEOTIDE SEQUENCE</scope>
    <source>
        <strain evidence="4">AP13</strain>
    </source>
</reference>
<dbReference type="Proteomes" id="UP000823388">
    <property type="component" value="Chromosome 2N"/>
</dbReference>